<feature type="compositionally biased region" description="Acidic residues" evidence="2">
    <location>
        <begin position="344"/>
        <end position="357"/>
    </location>
</feature>
<feature type="compositionally biased region" description="Low complexity" evidence="2">
    <location>
        <begin position="266"/>
        <end position="290"/>
    </location>
</feature>
<name>A0ABR2HVY2_9EUKA</name>
<keyword evidence="4" id="KW-1185">Reference proteome</keyword>
<evidence type="ECO:0000256" key="1">
    <source>
        <dbReference type="SAM" id="Coils"/>
    </source>
</evidence>
<dbReference type="Proteomes" id="UP001470230">
    <property type="component" value="Unassembled WGS sequence"/>
</dbReference>
<organism evidence="3 4">
    <name type="scientific">Tritrichomonas musculus</name>
    <dbReference type="NCBI Taxonomy" id="1915356"/>
    <lineage>
        <taxon>Eukaryota</taxon>
        <taxon>Metamonada</taxon>
        <taxon>Parabasalia</taxon>
        <taxon>Tritrichomonadida</taxon>
        <taxon>Tritrichomonadidae</taxon>
        <taxon>Tritrichomonas</taxon>
    </lineage>
</organism>
<dbReference type="InterPro" id="IPR040385">
    <property type="entry name" value="RABL6"/>
</dbReference>
<dbReference type="InterPro" id="IPR027417">
    <property type="entry name" value="P-loop_NTPase"/>
</dbReference>
<feature type="coiled-coil region" evidence="1">
    <location>
        <begin position="183"/>
        <end position="210"/>
    </location>
</feature>
<comment type="caution">
    <text evidence="3">The sequence shown here is derived from an EMBL/GenBank/DDBJ whole genome shotgun (WGS) entry which is preliminary data.</text>
</comment>
<dbReference type="SUPFAM" id="SSF52540">
    <property type="entry name" value="P-loop containing nucleoside triphosphate hydrolases"/>
    <property type="match status" value="1"/>
</dbReference>
<protein>
    <submittedName>
        <fullName evidence="3">Rab-like protein 6</fullName>
    </submittedName>
</protein>
<feature type="compositionally biased region" description="Low complexity" evidence="2">
    <location>
        <begin position="224"/>
        <end position="244"/>
    </location>
</feature>
<dbReference type="Pfam" id="PF00071">
    <property type="entry name" value="Ras"/>
    <property type="match status" value="1"/>
</dbReference>
<evidence type="ECO:0000313" key="4">
    <source>
        <dbReference type="Proteomes" id="UP001470230"/>
    </source>
</evidence>
<feature type="region of interest" description="Disordered" evidence="2">
    <location>
        <begin position="218"/>
        <end position="248"/>
    </location>
</feature>
<dbReference type="PANTHER" id="PTHR14932">
    <property type="entry name" value="RAS GTPASE-RELATED"/>
    <property type="match status" value="1"/>
</dbReference>
<feature type="compositionally biased region" description="Basic and acidic residues" evidence="2">
    <location>
        <begin position="291"/>
        <end position="326"/>
    </location>
</feature>
<sequence length="370" mass="41693">MGSDESMINQSENSSLPSVSGQILISVHGSVGSGKTTLINQFIQKPFDSEYIPTKQMESRQVLWNSIQQPDKTFRVVIWDVVESTTTSPRPVDTISRADGIVVIYNPNDIYSVEYALSILYKLPINETDEKSKIPVLILSNFLDLRGNRQKIHQRLKNAPYPQIQTSMKTGIGLDICAIWLDRALLYNKQRSLEAQLRSVREEKEELTIAIRLSSEKSENQKMISPKSSQSINKKISTSNSSSNQHRIRMPSLSQLLIVKTEEDNQNNNADNSDNESNSNNNNSSINSNNEDIKDNIVTDDKNDIDTKTTDKDSNTSDNNSDKISNKSDSFNEDDGSTNIPEKEDIEETQNVENEENENIKVTTNNNNDK</sequence>
<accession>A0ABR2HVY2</accession>
<keyword evidence="1" id="KW-0175">Coiled coil</keyword>
<gene>
    <name evidence="3" type="ORF">M9Y10_016298</name>
</gene>
<feature type="compositionally biased region" description="Low complexity" evidence="2">
    <location>
        <begin position="360"/>
        <end position="370"/>
    </location>
</feature>
<reference evidence="3 4" key="1">
    <citation type="submission" date="2024-04" db="EMBL/GenBank/DDBJ databases">
        <title>Tritrichomonas musculus Genome.</title>
        <authorList>
            <person name="Alves-Ferreira E."/>
            <person name="Grigg M."/>
            <person name="Lorenzi H."/>
            <person name="Galac M."/>
        </authorList>
    </citation>
    <scope>NUCLEOTIDE SEQUENCE [LARGE SCALE GENOMIC DNA]</scope>
    <source>
        <strain evidence="3 4">EAF2021</strain>
    </source>
</reference>
<dbReference type="Gene3D" id="3.40.50.300">
    <property type="entry name" value="P-loop containing nucleotide triphosphate hydrolases"/>
    <property type="match status" value="1"/>
</dbReference>
<dbReference type="EMBL" id="JAPFFF010000021">
    <property type="protein sequence ID" value="KAK8853755.1"/>
    <property type="molecule type" value="Genomic_DNA"/>
</dbReference>
<dbReference type="PANTHER" id="PTHR14932:SF1">
    <property type="entry name" value="RAB-LIKE PROTEIN 6"/>
    <property type="match status" value="1"/>
</dbReference>
<evidence type="ECO:0000256" key="2">
    <source>
        <dbReference type="SAM" id="MobiDB-lite"/>
    </source>
</evidence>
<feature type="region of interest" description="Disordered" evidence="2">
    <location>
        <begin position="265"/>
        <end position="370"/>
    </location>
</feature>
<dbReference type="CDD" id="cd00882">
    <property type="entry name" value="Ras_like_GTPase"/>
    <property type="match status" value="1"/>
</dbReference>
<evidence type="ECO:0000313" key="3">
    <source>
        <dbReference type="EMBL" id="KAK8853755.1"/>
    </source>
</evidence>
<dbReference type="InterPro" id="IPR001806">
    <property type="entry name" value="Small_GTPase"/>
</dbReference>
<proteinExistence type="predicted"/>